<gene>
    <name evidence="2" type="ORF">METZ01_LOCUS475202</name>
</gene>
<organism evidence="2">
    <name type="scientific">marine metagenome</name>
    <dbReference type="NCBI Taxonomy" id="408172"/>
    <lineage>
        <taxon>unclassified sequences</taxon>
        <taxon>metagenomes</taxon>
        <taxon>ecological metagenomes</taxon>
    </lineage>
</organism>
<accession>A0A383BSM1</accession>
<protein>
    <submittedName>
        <fullName evidence="2">Uncharacterized protein</fullName>
    </submittedName>
</protein>
<sequence length="27" mass="3098">MAEDENPSTSDEGVDPEFIEDEPETEW</sequence>
<feature type="non-terminal residue" evidence="2">
    <location>
        <position position="27"/>
    </location>
</feature>
<evidence type="ECO:0000256" key="1">
    <source>
        <dbReference type="SAM" id="MobiDB-lite"/>
    </source>
</evidence>
<reference evidence="2" key="1">
    <citation type="submission" date="2018-05" db="EMBL/GenBank/DDBJ databases">
        <authorList>
            <person name="Lanie J.A."/>
            <person name="Ng W.-L."/>
            <person name="Kazmierczak K.M."/>
            <person name="Andrzejewski T.M."/>
            <person name="Davidsen T.M."/>
            <person name="Wayne K.J."/>
            <person name="Tettelin H."/>
            <person name="Glass J.I."/>
            <person name="Rusch D."/>
            <person name="Podicherti R."/>
            <person name="Tsui H.-C.T."/>
            <person name="Winkler M.E."/>
        </authorList>
    </citation>
    <scope>NUCLEOTIDE SEQUENCE</scope>
</reference>
<name>A0A383BSM1_9ZZZZ</name>
<proteinExistence type="predicted"/>
<dbReference type="AlphaFoldDB" id="A0A383BSM1"/>
<dbReference type="EMBL" id="UINC01202510">
    <property type="protein sequence ID" value="SVE22348.1"/>
    <property type="molecule type" value="Genomic_DNA"/>
</dbReference>
<evidence type="ECO:0000313" key="2">
    <source>
        <dbReference type="EMBL" id="SVE22348.1"/>
    </source>
</evidence>
<feature type="region of interest" description="Disordered" evidence="1">
    <location>
        <begin position="1"/>
        <end position="27"/>
    </location>
</feature>